<dbReference type="InterPro" id="IPR036388">
    <property type="entry name" value="WH-like_DNA-bd_sf"/>
</dbReference>
<dbReference type="SUPFAM" id="SSF46785">
    <property type="entry name" value="Winged helix' DNA-binding domain"/>
    <property type="match status" value="1"/>
</dbReference>
<dbReference type="PANTHER" id="PTHR42756:SF1">
    <property type="entry name" value="TRANSCRIPTIONAL REPRESSOR OF EMRAB OPERON"/>
    <property type="match status" value="1"/>
</dbReference>
<reference evidence="5 6" key="1">
    <citation type="submission" date="2020-08" db="EMBL/GenBank/DDBJ databases">
        <title>Genomic Encyclopedia of Type Strains, Phase IV (KMG-IV): sequencing the most valuable type-strain genomes for metagenomic binning, comparative biology and taxonomic classification.</title>
        <authorList>
            <person name="Goeker M."/>
        </authorList>
    </citation>
    <scope>NUCLEOTIDE SEQUENCE [LARGE SCALE GENOMIC DNA]</scope>
    <source>
        <strain evidence="5 6">DSM 25799</strain>
    </source>
</reference>
<dbReference type="InterPro" id="IPR036390">
    <property type="entry name" value="WH_DNA-bd_sf"/>
</dbReference>
<dbReference type="EMBL" id="JACHHK010000001">
    <property type="protein sequence ID" value="MBB5182241.1"/>
    <property type="molecule type" value="Genomic_DNA"/>
</dbReference>
<evidence type="ECO:0000256" key="2">
    <source>
        <dbReference type="ARBA" id="ARBA00023125"/>
    </source>
</evidence>
<feature type="domain" description="HTH marR-type" evidence="4">
    <location>
        <begin position="4"/>
        <end position="138"/>
    </location>
</feature>
<dbReference type="SMART" id="SM00347">
    <property type="entry name" value="HTH_MARR"/>
    <property type="match status" value="1"/>
</dbReference>
<evidence type="ECO:0000259" key="4">
    <source>
        <dbReference type="PROSITE" id="PS50995"/>
    </source>
</evidence>
<keyword evidence="3" id="KW-0804">Transcription</keyword>
<accession>A0A7W8CV91</accession>
<evidence type="ECO:0000313" key="6">
    <source>
        <dbReference type="Proteomes" id="UP000539953"/>
    </source>
</evidence>
<keyword evidence="6" id="KW-1185">Reference proteome</keyword>
<dbReference type="PANTHER" id="PTHR42756">
    <property type="entry name" value="TRANSCRIPTIONAL REGULATOR, MARR"/>
    <property type="match status" value="1"/>
</dbReference>
<protein>
    <submittedName>
        <fullName evidence="5">DNA-binding MarR family transcriptional regulator</fullName>
    </submittedName>
</protein>
<evidence type="ECO:0000313" key="5">
    <source>
        <dbReference type="EMBL" id="MBB5182241.1"/>
    </source>
</evidence>
<keyword evidence="2 5" id="KW-0238">DNA-binding</keyword>
<organism evidence="5 6">
    <name type="scientific">Catenisphaera adipataccumulans</name>
    <dbReference type="NCBI Taxonomy" id="700500"/>
    <lineage>
        <taxon>Bacteria</taxon>
        <taxon>Bacillati</taxon>
        <taxon>Bacillota</taxon>
        <taxon>Erysipelotrichia</taxon>
        <taxon>Erysipelotrichales</taxon>
        <taxon>Erysipelotrichaceae</taxon>
        <taxon>Catenisphaera</taxon>
    </lineage>
</organism>
<dbReference type="InterPro" id="IPR000835">
    <property type="entry name" value="HTH_MarR-typ"/>
</dbReference>
<dbReference type="GO" id="GO:0003700">
    <property type="term" value="F:DNA-binding transcription factor activity"/>
    <property type="evidence" value="ECO:0007669"/>
    <property type="project" value="InterPro"/>
</dbReference>
<dbReference type="AlphaFoldDB" id="A0A7W8CV91"/>
<dbReference type="PROSITE" id="PS50995">
    <property type="entry name" value="HTH_MARR_2"/>
    <property type="match status" value="1"/>
</dbReference>
<name>A0A7W8CV91_9FIRM</name>
<evidence type="ECO:0000256" key="3">
    <source>
        <dbReference type="ARBA" id="ARBA00023163"/>
    </source>
</evidence>
<sequence>MEHEFGYGYYIKRIQLALQKNADDALRKYELTRSQVEILHFLKTNQDRNISQKDVQDFLHISNPSVTGLVNRLEAKGFIYRSTDERDRRVRYLHLDQKAKQMNRDLIRSFHNYEAKLVENMTEEEQETLYRLLKLMLHNIEKEESE</sequence>
<dbReference type="RefSeq" id="WP_183326723.1">
    <property type="nucleotide sequence ID" value="NZ_JACHHK010000001.1"/>
</dbReference>
<keyword evidence="1" id="KW-0805">Transcription regulation</keyword>
<dbReference type="GO" id="GO:0003677">
    <property type="term" value="F:DNA binding"/>
    <property type="evidence" value="ECO:0007669"/>
    <property type="project" value="UniProtKB-KW"/>
</dbReference>
<gene>
    <name evidence="5" type="ORF">HNQ47_000244</name>
</gene>
<dbReference type="Proteomes" id="UP000539953">
    <property type="component" value="Unassembled WGS sequence"/>
</dbReference>
<comment type="caution">
    <text evidence="5">The sequence shown here is derived from an EMBL/GenBank/DDBJ whole genome shotgun (WGS) entry which is preliminary data.</text>
</comment>
<proteinExistence type="predicted"/>
<dbReference type="Pfam" id="PF01047">
    <property type="entry name" value="MarR"/>
    <property type="match status" value="1"/>
</dbReference>
<dbReference type="PRINTS" id="PR00598">
    <property type="entry name" value="HTHMARR"/>
</dbReference>
<dbReference type="Gene3D" id="1.10.10.10">
    <property type="entry name" value="Winged helix-like DNA-binding domain superfamily/Winged helix DNA-binding domain"/>
    <property type="match status" value="1"/>
</dbReference>
<evidence type="ECO:0000256" key="1">
    <source>
        <dbReference type="ARBA" id="ARBA00023015"/>
    </source>
</evidence>